<dbReference type="GO" id="GO:0006511">
    <property type="term" value="P:ubiquitin-dependent protein catabolic process"/>
    <property type="evidence" value="ECO:0007669"/>
    <property type="project" value="TreeGrafter"/>
</dbReference>
<dbReference type="Gene3D" id="3.30.40.10">
    <property type="entry name" value="Zinc/RING finger domain, C3HC4 (zinc finger)"/>
    <property type="match status" value="1"/>
</dbReference>
<keyword evidence="2 4" id="KW-0863">Zinc-finger</keyword>
<evidence type="ECO:0000313" key="7">
    <source>
        <dbReference type="Proteomes" id="UP000225706"/>
    </source>
</evidence>
<evidence type="ECO:0000313" key="6">
    <source>
        <dbReference type="EMBL" id="PFX19434.1"/>
    </source>
</evidence>
<name>A0A2B4RLY8_STYPI</name>
<dbReference type="GO" id="GO:0008270">
    <property type="term" value="F:zinc ion binding"/>
    <property type="evidence" value="ECO:0007669"/>
    <property type="project" value="UniProtKB-KW"/>
</dbReference>
<dbReference type="SMART" id="SM00184">
    <property type="entry name" value="RING"/>
    <property type="match status" value="1"/>
</dbReference>
<organism evidence="6 7">
    <name type="scientific">Stylophora pistillata</name>
    <name type="common">Smooth cauliflower coral</name>
    <dbReference type="NCBI Taxonomy" id="50429"/>
    <lineage>
        <taxon>Eukaryota</taxon>
        <taxon>Metazoa</taxon>
        <taxon>Cnidaria</taxon>
        <taxon>Anthozoa</taxon>
        <taxon>Hexacorallia</taxon>
        <taxon>Scleractinia</taxon>
        <taxon>Astrocoeniina</taxon>
        <taxon>Pocilloporidae</taxon>
        <taxon>Stylophora</taxon>
    </lineage>
</organism>
<feature type="domain" description="RING-type" evidence="5">
    <location>
        <begin position="276"/>
        <end position="317"/>
    </location>
</feature>
<dbReference type="Proteomes" id="UP000225706">
    <property type="component" value="Unassembled WGS sequence"/>
</dbReference>
<gene>
    <name evidence="6" type="primary">RMR2</name>
    <name evidence="6" type="ORF">AWC38_SpisGene16155</name>
</gene>
<dbReference type="PROSITE" id="PS50089">
    <property type="entry name" value="ZF_RING_2"/>
    <property type="match status" value="1"/>
</dbReference>
<dbReference type="InterPro" id="IPR013083">
    <property type="entry name" value="Znf_RING/FYVE/PHD"/>
</dbReference>
<keyword evidence="6" id="KW-0675">Receptor</keyword>
<comment type="caution">
    <text evidence="6">The sequence shown here is derived from an EMBL/GenBank/DDBJ whole genome shotgun (WGS) entry which is preliminary data.</text>
</comment>
<proteinExistence type="predicted"/>
<dbReference type="OrthoDB" id="8062037at2759"/>
<keyword evidence="1" id="KW-0479">Metal-binding</keyword>
<reference evidence="7" key="1">
    <citation type="journal article" date="2017" name="bioRxiv">
        <title>Comparative analysis of the genomes of Stylophora pistillata and Acropora digitifera provides evidence for extensive differences between species of corals.</title>
        <authorList>
            <person name="Voolstra C.R."/>
            <person name="Li Y."/>
            <person name="Liew Y.J."/>
            <person name="Baumgarten S."/>
            <person name="Zoccola D."/>
            <person name="Flot J.-F."/>
            <person name="Tambutte S."/>
            <person name="Allemand D."/>
            <person name="Aranda M."/>
        </authorList>
    </citation>
    <scope>NUCLEOTIDE SEQUENCE [LARGE SCALE GENOMIC DNA]</scope>
</reference>
<dbReference type="SUPFAM" id="SSF57850">
    <property type="entry name" value="RING/U-box"/>
    <property type="match status" value="1"/>
</dbReference>
<keyword evidence="6" id="KW-0812">Transmembrane</keyword>
<keyword evidence="6" id="KW-0472">Membrane</keyword>
<evidence type="ECO:0000256" key="2">
    <source>
        <dbReference type="ARBA" id="ARBA00022771"/>
    </source>
</evidence>
<dbReference type="GO" id="GO:0061630">
    <property type="term" value="F:ubiquitin protein ligase activity"/>
    <property type="evidence" value="ECO:0007669"/>
    <property type="project" value="TreeGrafter"/>
</dbReference>
<dbReference type="GO" id="GO:0005634">
    <property type="term" value="C:nucleus"/>
    <property type="evidence" value="ECO:0007669"/>
    <property type="project" value="TreeGrafter"/>
</dbReference>
<evidence type="ECO:0000256" key="1">
    <source>
        <dbReference type="ARBA" id="ARBA00022723"/>
    </source>
</evidence>
<sequence>MAGPSVCVVQSPDESFHSLRAESGKKDLSILLLPFVYNRPVSYDDDDGEVKSTADDFDSCDDENDYPSEFDFLDQKLGQISRRNGAKKISIAVKEKRKYCHRDTRKVISTPKASCAGSDDSGIGLTNKEMRIREARIENVMRKREKKIKAKVNEITDDNLRSRSEVQVENVEKPLKSSFRKSVKKNPVNVCTNQAANPPSFYNNSDFILDSNNNGVKFEDQSYLNLLIELQNREITPEDYDLLLQLDSSVQLKILSAAKIRRLSSDKVTDEINDTCSICMEDYVAGDKRNFLPCGHHFHSYCIKTWLGTTSDRCPIDGKEVSALYCKDHASYVGSIMFD</sequence>
<dbReference type="PANTHER" id="PTHR45931">
    <property type="entry name" value="SI:CH211-59O9.10"/>
    <property type="match status" value="1"/>
</dbReference>
<dbReference type="InterPro" id="IPR001841">
    <property type="entry name" value="Znf_RING"/>
</dbReference>
<keyword evidence="3" id="KW-0862">Zinc</keyword>
<evidence type="ECO:0000259" key="5">
    <source>
        <dbReference type="PROSITE" id="PS50089"/>
    </source>
</evidence>
<dbReference type="STRING" id="50429.A0A2B4RLY8"/>
<evidence type="ECO:0000256" key="3">
    <source>
        <dbReference type="ARBA" id="ARBA00022833"/>
    </source>
</evidence>
<evidence type="ECO:0000256" key="4">
    <source>
        <dbReference type="PROSITE-ProRule" id="PRU00175"/>
    </source>
</evidence>
<keyword evidence="7" id="KW-1185">Reference proteome</keyword>
<dbReference type="AlphaFoldDB" id="A0A2B4RLY8"/>
<dbReference type="Pfam" id="PF13639">
    <property type="entry name" value="zf-RING_2"/>
    <property type="match status" value="1"/>
</dbReference>
<dbReference type="PANTHER" id="PTHR45931:SF3">
    <property type="entry name" value="RING ZINC FINGER-CONTAINING PROTEIN"/>
    <property type="match status" value="1"/>
</dbReference>
<dbReference type="InterPro" id="IPR051834">
    <property type="entry name" value="RING_finger_E3_ligase"/>
</dbReference>
<accession>A0A2B4RLY8</accession>
<dbReference type="EMBL" id="LSMT01000360">
    <property type="protein sequence ID" value="PFX19434.1"/>
    <property type="molecule type" value="Genomic_DNA"/>
</dbReference>
<protein>
    <submittedName>
        <fullName evidence="6">Receptor-likey region, transmembrane domain-and RING domain-containing protein 2</fullName>
    </submittedName>
</protein>